<keyword evidence="1" id="KW-0732">Signal</keyword>
<organism evidence="2 3">
    <name type="scientific">Clarias magur</name>
    <name type="common">Asian catfish</name>
    <name type="synonym">Macropteronotus magur</name>
    <dbReference type="NCBI Taxonomy" id="1594786"/>
    <lineage>
        <taxon>Eukaryota</taxon>
        <taxon>Metazoa</taxon>
        <taxon>Chordata</taxon>
        <taxon>Craniata</taxon>
        <taxon>Vertebrata</taxon>
        <taxon>Euteleostomi</taxon>
        <taxon>Actinopterygii</taxon>
        <taxon>Neopterygii</taxon>
        <taxon>Teleostei</taxon>
        <taxon>Ostariophysi</taxon>
        <taxon>Siluriformes</taxon>
        <taxon>Clariidae</taxon>
        <taxon>Clarias</taxon>
    </lineage>
</organism>
<feature type="chain" id="PRO_5035310612" evidence="1">
    <location>
        <begin position="22"/>
        <end position="132"/>
    </location>
</feature>
<reference evidence="2" key="1">
    <citation type="submission" date="2020-07" db="EMBL/GenBank/DDBJ databases">
        <title>Clarias magur genome sequencing, assembly and annotation.</title>
        <authorList>
            <person name="Kushwaha B."/>
            <person name="Kumar R."/>
            <person name="Das P."/>
            <person name="Joshi C.G."/>
            <person name="Kumar D."/>
            <person name="Nagpure N.S."/>
            <person name="Pandey M."/>
            <person name="Agarwal S."/>
            <person name="Srivastava S."/>
            <person name="Singh M."/>
            <person name="Sahoo L."/>
            <person name="Jayasankar P."/>
            <person name="Meher P.K."/>
            <person name="Koringa P.G."/>
            <person name="Iquebal M.A."/>
            <person name="Das S.P."/>
            <person name="Bit A."/>
            <person name="Patnaik S."/>
            <person name="Patel N."/>
            <person name="Shah T.M."/>
            <person name="Hinsu A."/>
            <person name="Jena J.K."/>
        </authorList>
    </citation>
    <scope>NUCLEOTIDE SEQUENCE</scope>
    <source>
        <strain evidence="2">CIFAMagur01</strain>
        <tissue evidence="2">Testis</tissue>
    </source>
</reference>
<name>A0A8J4XB65_CLAMG</name>
<dbReference type="Proteomes" id="UP000727407">
    <property type="component" value="Unassembled WGS sequence"/>
</dbReference>
<comment type="caution">
    <text evidence="2">The sequence shown here is derived from an EMBL/GenBank/DDBJ whole genome shotgun (WGS) entry which is preliminary data.</text>
</comment>
<dbReference type="AlphaFoldDB" id="A0A8J4XB65"/>
<accession>A0A8J4XB65</accession>
<feature type="non-terminal residue" evidence="2">
    <location>
        <position position="1"/>
    </location>
</feature>
<feature type="signal peptide" evidence="1">
    <location>
        <begin position="1"/>
        <end position="21"/>
    </location>
</feature>
<dbReference type="SUPFAM" id="SSF48726">
    <property type="entry name" value="Immunoglobulin"/>
    <property type="match status" value="1"/>
</dbReference>
<feature type="non-terminal residue" evidence="2">
    <location>
        <position position="132"/>
    </location>
</feature>
<protein>
    <submittedName>
        <fullName evidence="2">Uncharacterized protein</fullName>
    </submittedName>
</protein>
<dbReference type="EMBL" id="QNUK01000008">
    <property type="protein sequence ID" value="KAF5909076.1"/>
    <property type="molecule type" value="Genomic_DNA"/>
</dbReference>
<dbReference type="InterPro" id="IPR036179">
    <property type="entry name" value="Ig-like_dom_sf"/>
</dbReference>
<gene>
    <name evidence="2" type="ORF">DAT39_001182</name>
</gene>
<keyword evidence="3" id="KW-1185">Reference proteome</keyword>
<evidence type="ECO:0000313" key="2">
    <source>
        <dbReference type="EMBL" id="KAF5909076.1"/>
    </source>
</evidence>
<evidence type="ECO:0000313" key="3">
    <source>
        <dbReference type="Proteomes" id="UP000727407"/>
    </source>
</evidence>
<dbReference type="OrthoDB" id="10366032at2759"/>
<dbReference type="Gene3D" id="2.60.40.10">
    <property type="entry name" value="Immunoglobulins"/>
    <property type="match status" value="1"/>
</dbReference>
<dbReference type="InterPro" id="IPR013783">
    <property type="entry name" value="Ig-like_fold"/>
</dbReference>
<sequence>KMAEGCFILCFLIQVLLNTRAYGITANCPTQTGTVGGPLYLTCIVACDGCNSTNGYSWKKADNSVICKEKDRFITTGTSHTFNCTIEKTSMEDNGALTFWAQMTAGDVKTNFHVTIVPPPVNPTKPNYLADP</sequence>
<evidence type="ECO:0000256" key="1">
    <source>
        <dbReference type="SAM" id="SignalP"/>
    </source>
</evidence>
<proteinExistence type="predicted"/>